<feature type="non-terminal residue" evidence="1">
    <location>
        <position position="137"/>
    </location>
</feature>
<comment type="caution">
    <text evidence="1">The sequence shown here is derived from an EMBL/GenBank/DDBJ whole genome shotgun (WGS) entry which is preliminary data.</text>
</comment>
<gene>
    <name evidence="1" type="ORF">FA95DRAFT_1561234</name>
</gene>
<dbReference type="EMBL" id="MU275954">
    <property type="protein sequence ID" value="KAI0045346.1"/>
    <property type="molecule type" value="Genomic_DNA"/>
</dbReference>
<reference evidence="1" key="2">
    <citation type="journal article" date="2022" name="New Phytol.">
        <title>Evolutionary transition to the ectomycorrhizal habit in the genomes of a hyperdiverse lineage of mushroom-forming fungi.</title>
        <authorList>
            <person name="Looney B."/>
            <person name="Miyauchi S."/>
            <person name="Morin E."/>
            <person name="Drula E."/>
            <person name="Courty P.E."/>
            <person name="Kohler A."/>
            <person name="Kuo A."/>
            <person name="LaButti K."/>
            <person name="Pangilinan J."/>
            <person name="Lipzen A."/>
            <person name="Riley R."/>
            <person name="Andreopoulos W."/>
            <person name="He G."/>
            <person name="Johnson J."/>
            <person name="Nolan M."/>
            <person name="Tritt A."/>
            <person name="Barry K.W."/>
            <person name="Grigoriev I.V."/>
            <person name="Nagy L.G."/>
            <person name="Hibbett D."/>
            <person name="Henrissat B."/>
            <person name="Matheny P.B."/>
            <person name="Labbe J."/>
            <person name="Martin F.M."/>
        </authorList>
    </citation>
    <scope>NUCLEOTIDE SEQUENCE</scope>
    <source>
        <strain evidence="1">FP105234-sp</strain>
    </source>
</reference>
<evidence type="ECO:0000313" key="1">
    <source>
        <dbReference type="EMBL" id="KAI0045346.1"/>
    </source>
</evidence>
<reference evidence="1" key="1">
    <citation type="submission" date="2021-02" db="EMBL/GenBank/DDBJ databases">
        <authorList>
            <consortium name="DOE Joint Genome Institute"/>
            <person name="Ahrendt S."/>
            <person name="Looney B.P."/>
            <person name="Miyauchi S."/>
            <person name="Morin E."/>
            <person name="Drula E."/>
            <person name="Courty P.E."/>
            <person name="Chicoki N."/>
            <person name="Fauchery L."/>
            <person name="Kohler A."/>
            <person name="Kuo A."/>
            <person name="Labutti K."/>
            <person name="Pangilinan J."/>
            <person name="Lipzen A."/>
            <person name="Riley R."/>
            <person name="Andreopoulos W."/>
            <person name="He G."/>
            <person name="Johnson J."/>
            <person name="Barry K.W."/>
            <person name="Grigoriev I.V."/>
            <person name="Nagy L."/>
            <person name="Hibbett D."/>
            <person name="Henrissat B."/>
            <person name="Matheny P.B."/>
            <person name="Labbe J."/>
            <person name="Martin F."/>
        </authorList>
    </citation>
    <scope>NUCLEOTIDE SEQUENCE</scope>
    <source>
        <strain evidence="1">FP105234-sp</strain>
    </source>
</reference>
<protein>
    <submittedName>
        <fullName evidence="1">Uncharacterized protein</fullName>
    </submittedName>
</protein>
<organism evidence="1 2">
    <name type="scientific">Auriscalpium vulgare</name>
    <dbReference type="NCBI Taxonomy" id="40419"/>
    <lineage>
        <taxon>Eukaryota</taxon>
        <taxon>Fungi</taxon>
        <taxon>Dikarya</taxon>
        <taxon>Basidiomycota</taxon>
        <taxon>Agaricomycotina</taxon>
        <taxon>Agaricomycetes</taxon>
        <taxon>Russulales</taxon>
        <taxon>Auriscalpiaceae</taxon>
        <taxon>Auriscalpium</taxon>
    </lineage>
</organism>
<name>A0ACB8RNX9_9AGAM</name>
<accession>A0ACB8RNX9</accession>
<evidence type="ECO:0000313" key="2">
    <source>
        <dbReference type="Proteomes" id="UP000814033"/>
    </source>
</evidence>
<proteinExistence type="predicted"/>
<sequence>MPARIKRLDGAVEQALGSKAKRRGTKKPTTGRSKLAVMATIESCALEQKSPPGRDWSRRDMRRTVCKGSAVASSSQLPSELAVASSCPPARSSNTAASEACSDRLLPATLFQLHRPAYFRMPPPYSNDYLDPGRPLS</sequence>
<dbReference type="Proteomes" id="UP000814033">
    <property type="component" value="Unassembled WGS sequence"/>
</dbReference>
<keyword evidence="2" id="KW-1185">Reference proteome</keyword>